<evidence type="ECO:0000313" key="3">
    <source>
        <dbReference type="EMBL" id="KAF0292515.1"/>
    </source>
</evidence>
<keyword evidence="4" id="KW-1185">Reference proteome</keyword>
<dbReference type="Pfam" id="PF18701">
    <property type="entry name" value="DUF5641"/>
    <property type="match status" value="1"/>
</dbReference>
<reference evidence="3 4" key="1">
    <citation type="submission" date="2019-07" db="EMBL/GenBank/DDBJ databases">
        <title>Draft genome assembly of a fouling barnacle, Amphibalanus amphitrite (Darwin, 1854): The first reference genome for Thecostraca.</title>
        <authorList>
            <person name="Kim W."/>
        </authorList>
    </citation>
    <scope>NUCLEOTIDE SEQUENCE [LARGE SCALE GENOMIC DNA]</scope>
    <source>
        <strain evidence="3">SNU_AA5</strain>
        <tissue evidence="3">Soma without cirri and trophi</tissue>
    </source>
</reference>
<evidence type="ECO:0000259" key="2">
    <source>
        <dbReference type="Pfam" id="PF18701"/>
    </source>
</evidence>
<feature type="compositionally biased region" description="Low complexity" evidence="1">
    <location>
        <begin position="88"/>
        <end position="101"/>
    </location>
</feature>
<dbReference type="Proteomes" id="UP000440578">
    <property type="component" value="Unassembled WGS sequence"/>
</dbReference>
<accession>A0A6A4VF30</accession>
<dbReference type="AlphaFoldDB" id="A0A6A4VF30"/>
<feature type="region of interest" description="Disordered" evidence="1">
    <location>
        <begin position="1"/>
        <end position="119"/>
    </location>
</feature>
<feature type="domain" description="DUF5641" evidence="2">
    <location>
        <begin position="190"/>
        <end position="235"/>
    </location>
</feature>
<protein>
    <recommendedName>
        <fullName evidence="2">DUF5641 domain-containing protein</fullName>
    </recommendedName>
</protein>
<gene>
    <name evidence="3" type="ORF">FJT64_009503</name>
</gene>
<dbReference type="EMBL" id="VIIS01001807">
    <property type="protein sequence ID" value="KAF0292515.1"/>
    <property type="molecule type" value="Genomic_DNA"/>
</dbReference>
<name>A0A6A4VF30_AMPAM</name>
<evidence type="ECO:0000313" key="4">
    <source>
        <dbReference type="Proteomes" id="UP000440578"/>
    </source>
</evidence>
<organism evidence="3 4">
    <name type="scientific">Amphibalanus amphitrite</name>
    <name type="common">Striped barnacle</name>
    <name type="synonym">Balanus amphitrite</name>
    <dbReference type="NCBI Taxonomy" id="1232801"/>
    <lineage>
        <taxon>Eukaryota</taxon>
        <taxon>Metazoa</taxon>
        <taxon>Ecdysozoa</taxon>
        <taxon>Arthropoda</taxon>
        <taxon>Crustacea</taxon>
        <taxon>Multicrustacea</taxon>
        <taxon>Cirripedia</taxon>
        <taxon>Thoracica</taxon>
        <taxon>Thoracicalcarea</taxon>
        <taxon>Balanomorpha</taxon>
        <taxon>Balanoidea</taxon>
        <taxon>Balanidae</taxon>
        <taxon>Amphibalaninae</taxon>
        <taxon>Amphibalanus</taxon>
    </lineage>
</organism>
<comment type="caution">
    <text evidence="3">The sequence shown here is derived from an EMBL/GenBank/DDBJ whole genome shotgun (WGS) entry which is preliminary data.</text>
</comment>
<sequence length="267" mass="28510">MKSAKELHATLAGGVGGSRESFGPQWRDRDMYESPPSAAYRGGDGDRGHGGCAPSSEPGDITADLLELELLEEEEYDHQPSAVDRQALARPAAAAPSEPAAQLREPLQPGDRSSSTRDWVEQSSQYGQLCLHYDADISAATNVTAVISKLPAALALKWGEHSVHNGLVRPTLPDLDSWLRGYVAAGHPADVQLDELALVTKDNLPRGHWLLERVVTVFPGADSRLQVVKVATATGRKFGIGGRSLVSAVSSATVTDSKWTQSGNVRV</sequence>
<proteinExistence type="predicted"/>
<dbReference type="InterPro" id="IPR040676">
    <property type="entry name" value="DUF5641"/>
</dbReference>
<feature type="compositionally biased region" description="Acidic residues" evidence="1">
    <location>
        <begin position="66"/>
        <end position="76"/>
    </location>
</feature>
<evidence type="ECO:0000256" key="1">
    <source>
        <dbReference type="SAM" id="MobiDB-lite"/>
    </source>
</evidence>